<dbReference type="PANTHER" id="PTHR45528">
    <property type="entry name" value="SENSOR HISTIDINE KINASE CPXA"/>
    <property type="match status" value="1"/>
</dbReference>
<dbReference type="Gene3D" id="1.10.287.130">
    <property type="match status" value="1"/>
</dbReference>
<dbReference type="SUPFAM" id="SSF55874">
    <property type="entry name" value="ATPase domain of HSP90 chaperone/DNA topoisomerase II/histidine kinase"/>
    <property type="match status" value="1"/>
</dbReference>
<evidence type="ECO:0000313" key="11">
    <source>
        <dbReference type="EMBL" id="SDP53662.1"/>
    </source>
</evidence>
<dbReference type="SUPFAM" id="SSF47384">
    <property type="entry name" value="Homodimeric domain of signal transducing histidine kinase"/>
    <property type="match status" value="1"/>
</dbReference>
<keyword evidence="5" id="KW-0808">Transferase</keyword>
<dbReference type="AlphaFoldDB" id="A0A1H0THW7"/>
<keyword evidence="4" id="KW-0597">Phosphoprotein</keyword>
<evidence type="ECO:0000256" key="4">
    <source>
        <dbReference type="ARBA" id="ARBA00022553"/>
    </source>
</evidence>
<dbReference type="GO" id="GO:0000155">
    <property type="term" value="F:phosphorelay sensor kinase activity"/>
    <property type="evidence" value="ECO:0007669"/>
    <property type="project" value="InterPro"/>
</dbReference>
<dbReference type="Proteomes" id="UP000198597">
    <property type="component" value="Unassembled WGS sequence"/>
</dbReference>
<dbReference type="InterPro" id="IPR036097">
    <property type="entry name" value="HisK_dim/P_sf"/>
</dbReference>
<evidence type="ECO:0000256" key="6">
    <source>
        <dbReference type="ARBA" id="ARBA00022692"/>
    </source>
</evidence>
<evidence type="ECO:0000256" key="8">
    <source>
        <dbReference type="ARBA" id="ARBA00022989"/>
    </source>
</evidence>
<keyword evidence="10" id="KW-0472">Membrane</keyword>
<dbReference type="RefSeq" id="WP_089970259.1">
    <property type="nucleotide sequence ID" value="NZ_FNJM01000007.1"/>
</dbReference>
<dbReference type="Pfam" id="PF00672">
    <property type="entry name" value="HAMP"/>
    <property type="match status" value="1"/>
</dbReference>
<dbReference type="OrthoDB" id="9786919at2"/>
<keyword evidence="6" id="KW-0812">Transmembrane</keyword>
<dbReference type="InterPro" id="IPR003594">
    <property type="entry name" value="HATPase_dom"/>
</dbReference>
<dbReference type="Pfam" id="PF00512">
    <property type="entry name" value="HisKA"/>
    <property type="match status" value="1"/>
</dbReference>
<dbReference type="STRING" id="94869.SAMN04488529_10754"/>
<evidence type="ECO:0000256" key="1">
    <source>
        <dbReference type="ARBA" id="ARBA00000085"/>
    </source>
</evidence>
<evidence type="ECO:0000256" key="7">
    <source>
        <dbReference type="ARBA" id="ARBA00022777"/>
    </source>
</evidence>
<dbReference type="EMBL" id="FNJM01000007">
    <property type="protein sequence ID" value="SDP53662.1"/>
    <property type="molecule type" value="Genomic_DNA"/>
</dbReference>
<sequence length="481" mass="54645">MKIKFKLTLAITSILIILGIILNISIKNVLTTNMEITINNSLKEIMNSTREAVKYRLTLNDSLTKEDLLSRESDYLIKYISLNYECMAQLNAINGNMISTNITGFSEEIAKGITSSKTGQATSTIKYTKSGITSIVSYPIYINGRYLAILNIAKDYNETYLDYTSTINFITGIELIIFFIMFLLSYFMTNNITKPISALTEAVKEISNGNYNIPISSKGKDEVSILSNEFIKMKDKISEQINTIEAEKDKVYTLEKSRKLFFDNVTHEIKTPLTTITGYAEMIKDNISDDEDFKQRAIERIHSESERLNLLILDLMEVSKGLSTIKENKVEINIESLIKQVCDDMKIKANKYSLTINISTKPGLLFGQVNKLRELLINIIDNAIKYTTGNTIKVNSICELNYYYIYIENESNPIPANIYNSIFEPFVKINDSKENQSLGLGLYLCNEIIKEHNGEINITNGELITVEIKIPYSRNNLEITL</sequence>
<evidence type="ECO:0000256" key="3">
    <source>
        <dbReference type="ARBA" id="ARBA00012438"/>
    </source>
</evidence>
<dbReference type="SMART" id="SM00304">
    <property type="entry name" value="HAMP"/>
    <property type="match status" value="1"/>
</dbReference>
<dbReference type="InterPro" id="IPR050398">
    <property type="entry name" value="HssS/ArlS-like"/>
</dbReference>
<reference evidence="11 12" key="1">
    <citation type="submission" date="2016-10" db="EMBL/GenBank/DDBJ databases">
        <authorList>
            <person name="de Groot N.N."/>
        </authorList>
    </citation>
    <scope>NUCLEOTIDE SEQUENCE [LARGE SCALE GENOMIC DNA]</scope>
    <source>
        <strain evidence="11 12">DSM 12272</strain>
    </source>
</reference>
<dbReference type="GO" id="GO:0005886">
    <property type="term" value="C:plasma membrane"/>
    <property type="evidence" value="ECO:0007669"/>
    <property type="project" value="TreeGrafter"/>
</dbReference>
<dbReference type="CDD" id="cd00075">
    <property type="entry name" value="HATPase"/>
    <property type="match status" value="1"/>
</dbReference>
<keyword evidence="12" id="KW-1185">Reference proteome</keyword>
<dbReference type="InterPro" id="IPR003661">
    <property type="entry name" value="HisK_dim/P_dom"/>
</dbReference>
<dbReference type="InterPro" id="IPR003660">
    <property type="entry name" value="HAMP_dom"/>
</dbReference>
<accession>A0A1H0THW7</accession>
<protein>
    <recommendedName>
        <fullName evidence="3">histidine kinase</fullName>
        <ecNumber evidence="3">2.7.13.3</ecNumber>
    </recommendedName>
</protein>
<name>A0A1H0THW7_9CLOT</name>
<dbReference type="PROSITE" id="PS50109">
    <property type="entry name" value="HIS_KIN"/>
    <property type="match status" value="1"/>
</dbReference>
<keyword evidence="7 11" id="KW-0418">Kinase</keyword>
<dbReference type="Pfam" id="PF02518">
    <property type="entry name" value="HATPase_c"/>
    <property type="match status" value="1"/>
</dbReference>
<dbReference type="EC" id="2.7.13.3" evidence="3"/>
<dbReference type="SMART" id="SM00388">
    <property type="entry name" value="HisKA"/>
    <property type="match status" value="1"/>
</dbReference>
<dbReference type="Gene3D" id="3.30.565.10">
    <property type="entry name" value="Histidine kinase-like ATPase, C-terminal domain"/>
    <property type="match status" value="1"/>
</dbReference>
<evidence type="ECO:0000256" key="10">
    <source>
        <dbReference type="ARBA" id="ARBA00023136"/>
    </source>
</evidence>
<dbReference type="CDD" id="cd00082">
    <property type="entry name" value="HisKA"/>
    <property type="match status" value="1"/>
</dbReference>
<dbReference type="SUPFAM" id="SSF158472">
    <property type="entry name" value="HAMP domain-like"/>
    <property type="match status" value="1"/>
</dbReference>
<gene>
    <name evidence="11" type="ORF">SAMN04488529_10754</name>
</gene>
<comment type="subcellular location">
    <subcellularLocation>
        <location evidence="2">Membrane</location>
        <topology evidence="2">Multi-pass membrane protein</topology>
    </subcellularLocation>
</comment>
<dbReference type="SMART" id="SM00387">
    <property type="entry name" value="HATPase_c"/>
    <property type="match status" value="1"/>
</dbReference>
<dbReference type="PROSITE" id="PS50885">
    <property type="entry name" value="HAMP"/>
    <property type="match status" value="1"/>
</dbReference>
<proteinExistence type="predicted"/>
<dbReference type="Gene3D" id="6.10.340.10">
    <property type="match status" value="1"/>
</dbReference>
<dbReference type="InterPro" id="IPR005467">
    <property type="entry name" value="His_kinase_dom"/>
</dbReference>
<comment type="catalytic activity">
    <reaction evidence="1">
        <text>ATP + protein L-histidine = ADP + protein N-phospho-L-histidine.</text>
        <dbReference type="EC" id="2.7.13.3"/>
    </reaction>
</comment>
<dbReference type="PANTHER" id="PTHR45528:SF10">
    <property type="entry name" value="METHYL-ACCEPTING CHEMOTAXIS PROTEIN"/>
    <property type="match status" value="1"/>
</dbReference>
<evidence type="ECO:0000313" key="12">
    <source>
        <dbReference type="Proteomes" id="UP000198597"/>
    </source>
</evidence>
<evidence type="ECO:0000256" key="5">
    <source>
        <dbReference type="ARBA" id="ARBA00022679"/>
    </source>
</evidence>
<keyword evidence="9" id="KW-0902">Two-component regulatory system</keyword>
<evidence type="ECO:0000256" key="9">
    <source>
        <dbReference type="ARBA" id="ARBA00023012"/>
    </source>
</evidence>
<dbReference type="CDD" id="cd06225">
    <property type="entry name" value="HAMP"/>
    <property type="match status" value="1"/>
</dbReference>
<evidence type="ECO:0000256" key="2">
    <source>
        <dbReference type="ARBA" id="ARBA00004141"/>
    </source>
</evidence>
<keyword evidence="8" id="KW-1133">Transmembrane helix</keyword>
<dbReference type="FunFam" id="1.10.287.130:FF:000001">
    <property type="entry name" value="Two-component sensor histidine kinase"/>
    <property type="match status" value="1"/>
</dbReference>
<dbReference type="InterPro" id="IPR036890">
    <property type="entry name" value="HATPase_C_sf"/>
</dbReference>
<organism evidence="11 12">
    <name type="scientific">Clostridium gasigenes</name>
    <dbReference type="NCBI Taxonomy" id="94869"/>
    <lineage>
        <taxon>Bacteria</taxon>
        <taxon>Bacillati</taxon>
        <taxon>Bacillota</taxon>
        <taxon>Clostridia</taxon>
        <taxon>Eubacteriales</taxon>
        <taxon>Clostridiaceae</taxon>
        <taxon>Clostridium</taxon>
    </lineage>
</organism>